<dbReference type="OrthoDB" id="275823at2157"/>
<gene>
    <name evidence="1" type="ORF">L21_1677</name>
</gene>
<dbReference type="EMBL" id="FMID01000041">
    <property type="protein sequence ID" value="SCL75765.1"/>
    <property type="molecule type" value="Genomic_DNA"/>
</dbReference>
<organism evidence="1 2">
    <name type="scientific">Methanoculleus chikugoensis</name>
    <dbReference type="NCBI Taxonomy" id="118126"/>
    <lineage>
        <taxon>Archaea</taxon>
        <taxon>Methanobacteriati</taxon>
        <taxon>Methanobacteriota</taxon>
        <taxon>Stenosarchaea group</taxon>
        <taxon>Methanomicrobia</taxon>
        <taxon>Methanomicrobiales</taxon>
        <taxon>Methanomicrobiaceae</taxon>
        <taxon>Methanoculleus</taxon>
    </lineage>
</organism>
<name>A0A1M4MLG3_9EURY</name>
<protein>
    <submittedName>
        <fullName evidence="1">Uncharacterized protein</fullName>
    </submittedName>
</protein>
<reference evidence="1 2" key="1">
    <citation type="submission" date="2016-08" db="EMBL/GenBank/DDBJ databases">
        <authorList>
            <person name="Seilhamer J.J."/>
        </authorList>
    </citation>
    <scope>NUCLEOTIDE SEQUENCE [LARGE SCALE GENOMIC DNA]</scope>
    <source>
        <strain evidence="1">L21-II-0</strain>
    </source>
</reference>
<accession>A0A1M4MLG3</accession>
<dbReference type="Proteomes" id="UP000184671">
    <property type="component" value="Unassembled WGS sequence"/>
</dbReference>
<evidence type="ECO:0000313" key="1">
    <source>
        <dbReference type="EMBL" id="SCL75765.1"/>
    </source>
</evidence>
<sequence>MNQCSNIHVSLLVILLVAATIVTTGCVSDIQVDTFDPSNVLNPSNFDPINDQVCELANRTGFDAEILLELGEHYPESESFRQLLDFHIIALFEEKNIDDCYKGTADSLAGYIQQIGTINDTFFEDYETFREKGVQFNHVVRTTNEHFSTAIPEIDLSIENHRSLHGVKTVMTYAPVIDSYNKLYEASSKLHSEVDEDYQNFYTNLFLFGADIAFVQQKAGYHAAFKSTGSLANTVGLSGSRAVLGDKGYGLLLSQIHWMIRGELHKGWEDLLDMLRQENLIA</sequence>
<proteinExistence type="predicted"/>
<dbReference type="RefSeq" id="WP_178377704.1">
    <property type="nucleotide sequence ID" value="NZ_FMID01000041.1"/>
</dbReference>
<dbReference type="AlphaFoldDB" id="A0A1M4MLG3"/>
<evidence type="ECO:0000313" key="2">
    <source>
        <dbReference type="Proteomes" id="UP000184671"/>
    </source>
</evidence>